<evidence type="ECO:0000313" key="14">
    <source>
        <dbReference type="Proteomes" id="UP001518990"/>
    </source>
</evidence>
<dbReference type="RefSeq" id="WP_207450396.1">
    <property type="nucleotide sequence ID" value="NZ_CP061092.1"/>
</dbReference>
<evidence type="ECO:0000256" key="4">
    <source>
        <dbReference type="ARBA" id="ARBA00022475"/>
    </source>
</evidence>
<gene>
    <name evidence="13" type="ORF">IAI60_19910</name>
</gene>
<dbReference type="InterPro" id="IPR010129">
    <property type="entry name" value="T1SS_HlyD"/>
</dbReference>
<evidence type="ECO:0000256" key="8">
    <source>
        <dbReference type="ARBA" id="ARBA00023136"/>
    </source>
</evidence>
<organism evidence="13 14">
    <name type="scientific">Roseomonas marmotae</name>
    <dbReference type="NCBI Taxonomy" id="2768161"/>
    <lineage>
        <taxon>Bacteria</taxon>
        <taxon>Pseudomonadati</taxon>
        <taxon>Pseudomonadota</taxon>
        <taxon>Alphaproteobacteria</taxon>
        <taxon>Acetobacterales</taxon>
        <taxon>Roseomonadaceae</taxon>
        <taxon>Roseomonas</taxon>
    </lineage>
</organism>
<dbReference type="InterPro" id="IPR050739">
    <property type="entry name" value="MFP"/>
</dbReference>
<dbReference type="PANTHER" id="PTHR30386:SF17">
    <property type="entry name" value="ALKALINE PROTEASE SECRETION PROTEIN APRE"/>
    <property type="match status" value="1"/>
</dbReference>
<feature type="coiled-coil region" evidence="10">
    <location>
        <begin position="264"/>
        <end position="298"/>
    </location>
</feature>
<comment type="subcellular location">
    <subcellularLocation>
        <location evidence="1 9">Cell inner membrane</location>
        <topology evidence="1 9">Single-pass membrane protein</topology>
    </subcellularLocation>
</comment>
<evidence type="ECO:0000259" key="12">
    <source>
        <dbReference type="Pfam" id="PF26002"/>
    </source>
</evidence>
<sequence>MSVAASLPGSMPPLPAAPISVRGPALIGFTVIALAFGGFGGWAAMAPLNSAVVASGAVVVETNRHDLQHLDGGIIHEILVRDGSRVAAGDVLMRLDPTRATSALAVLKNQIDAMSVLVSRLRAEQIGRPVIELDPGITQRAVTDAGLRDIIDGQKSLFDTRRASLAGQVNILRQRIAQLDQQITGLMAQEKARTRQIALISDELRGVEELLRGGFAPRTRALALQRELARLEGERGEHLATVARTRQAIGEAELQIVQQVRTFQEDVARQMQEAQTRLAELQERSVGAQDVVNRLELRAPTDGVVVGMTANTVGGVVAPGRTLLQIVPENDALTVDVSVQVQDIESVQLDQIATLRFSALPQRDLPTLTGTVRQISADRLLDERTGAPYYKVRVMLDEDSAGALHAYRLLPGMPAEAIIQTRARTALRYFMDPVLHAVGRSMRER</sequence>
<dbReference type="Proteomes" id="UP001518990">
    <property type="component" value="Unassembled WGS sequence"/>
</dbReference>
<dbReference type="PRINTS" id="PR01490">
    <property type="entry name" value="RTXTOXIND"/>
</dbReference>
<dbReference type="NCBIfam" id="TIGR01843">
    <property type="entry name" value="type_I_hlyD"/>
    <property type="match status" value="1"/>
</dbReference>
<name>A0ABS3KHC9_9PROT</name>
<protein>
    <recommendedName>
        <fullName evidence="9">Membrane fusion protein (MFP) family protein</fullName>
    </recommendedName>
</protein>
<dbReference type="Pfam" id="PF25994">
    <property type="entry name" value="HH_AprE"/>
    <property type="match status" value="1"/>
</dbReference>
<dbReference type="InterPro" id="IPR058982">
    <property type="entry name" value="Beta-barrel_AprE"/>
</dbReference>
<evidence type="ECO:0000256" key="9">
    <source>
        <dbReference type="RuleBase" id="RU365093"/>
    </source>
</evidence>
<evidence type="ECO:0000256" key="1">
    <source>
        <dbReference type="ARBA" id="ARBA00004377"/>
    </source>
</evidence>
<feature type="domain" description="AprE-like beta-barrel" evidence="12">
    <location>
        <begin position="333"/>
        <end position="422"/>
    </location>
</feature>
<evidence type="ECO:0000313" key="13">
    <source>
        <dbReference type="EMBL" id="MBO1076886.1"/>
    </source>
</evidence>
<dbReference type="Gene3D" id="2.40.30.170">
    <property type="match status" value="1"/>
</dbReference>
<evidence type="ECO:0000256" key="2">
    <source>
        <dbReference type="ARBA" id="ARBA00009477"/>
    </source>
</evidence>
<proteinExistence type="inferred from homology"/>
<keyword evidence="10" id="KW-0175">Coiled coil</keyword>
<feature type="coiled-coil region" evidence="10">
    <location>
        <begin position="162"/>
        <end position="189"/>
    </location>
</feature>
<evidence type="ECO:0000256" key="5">
    <source>
        <dbReference type="ARBA" id="ARBA00022519"/>
    </source>
</evidence>
<reference evidence="13 14" key="1">
    <citation type="submission" date="2020-09" db="EMBL/GenBank/DDBJ databases">
        <title>Roseomonas.</title>
        <authorList>
            <person name="Zhu W."/>
        </authorList>
    </citation>
    <scope>NUCLEOTIDE SEQUENCE [LARGE SCALE GENOMIC DNA]</scope>
    <source>
        <strain evidence="13 14">1311</strain>
    </source>
</reference>
<keyword evidence="5 9" id="KW-0997">Cell inner membrane</keyword>
<dbReference type="PANTHER" id="PTHR30386">
    <property type="entry name" value="MEMBRANE FUSION SUBUNIT OF EMRAB-TOLC MULTIDRUG EFFLUX PUMP"/>
    <property type="match status" value="1"/>
</dbReference>
<evidence type="ECO:0000256" key="6">
    <source>
        <dbReference type="ARBA" id="ARBA00022692"/>
    </source>
</evidence>
<dbReference type="Gene3D" id="2.40.50.100">
    <property type="match status" value="1"/>
</dbReference>
<keyword evidence="14" id="KW-1185">Reference proteome</keyword>
<evidence type="ECO:0000256" key="7">
    <source>
        <dbReference type="ARBA" id="ARBA00022989"/>
    </source>
</evidence>
<keyword evidence="7" id="KW-1133">Transmembrane helix</keyword>
<keyword evidence="4 9" id="KW-1003">Cell membrane</keyword>
<comment type="caution">
    <text evidence="13">The sequence shown here is derived from an EMBL/GenBank/DDBJ whole genome shotgun (WGS) entry which is preliminary data.</text>
</comment>
<accession>A0ABS3KHC9</accession>
<keyword evidence="3 9" id="KW-0813">Transport</keyword>
<dbReference type="InterPro" id="IPR058781">
    <property type="entry name" value="HH_AprE-like"/>
</dbReference>
<evidence type="ECO:0000259" key="11">
    <source>
        <dbReference type="Pfam" id="PF25994"/>
    </source>
</evidence>
<keyword evidence="8" id="KW-0472">Membrane</keyword>
<evidence type="ECO:0000256" key="3">
    <source>
        <dbReference type="ARBA" id="ARBA00022448"/>
    </source>
</evidence>
<dbReference type="Pfam" id="PF26002">
    <property type="entry name" value="Beta-barrel_AprE"/>
    <property type="match status" value="1"/>
</dbReference>
<keyword evidence="6" id="KW-0812">Transmembrane</keyword>
<feature type="domain" description="AprE-like long alpha-helical hairpin" evidence="11">
    <location>
        <begin position="101"/>
        <end position="291"/>
    </location>
</feature>
<evidence type="ECO:0000256" key="10">
    <source>
        <dbReference type="SAM" id="Coils"/>
    </source>
</evidence>
<comment type="similarity">
    <text evidence="2 9">Belongs to the membrane fusion protein (MFP) (TC 8.A.1) family.</text>
</comment>
<dbReference type="EMBL" id="JACTNF010000033">
    <property type="protein sequence ID" value="MBO1076886.1"/>
    <property type="molecule type" value="Genomic_DNA"/>
</dbReference>